<reference evidence="2 3" key="1">
    <citation type="submission" date="2019-08" db="EMBL/GenBank/DDBJ databases">
        <authorList>
            <person name="Peeters C."/>
        </authorList>
    </citation>
    <scope>NUCLEOTIDE SEQUENCE [LARGE SCALE GENOMIC DNA]</scope>
    <source>
        <strain evidence="2 3">LMG 30175</strain>
    </source>
</reference>
<sequence length="95" mass="10047">MSVLSNVHRIGAVGQDETSSPRPRKSGLIAAPAGRIRSPNDRCYHAPTFAACNNVEAAAGISLAKNQLAYRTETLKAEGAVPEMLMQILAKAEGK</sequence>
<evidence type="ECO:0000313" key="2">
    <source>
        <dbReference type="EMBL" id="VVE30225.1"/>
    </source>
</evidence>
<accession>A0A5E4X1Z1</accession>
<organism evidence="2 3">
    <name type="scientific">Pandoraea terrae</name>
    <dbReference type="NCBI Taxonomy" id="1537710"/>
    <lineage>
        <taxon>Bacteria</taxon>
        <taxon>Pseudomonadati</taxon>
        <taxon>Pseudomonadota</taxon>
        <taxon>Betaproteobacteria</taxon>
        <taxon>Burkholderiales</taxon>
        <taxon>Burkholderiaceae</taxon>
        <taxon>Pandoraea</taxon>
    </lineage>
</organism>
<proteinExistence type="predicted"/>
<dbReference type="EMBL" id="CABPRZ010000015">
    <property type="protein sequence ID" value="VVE30225.1"/>
    <property type="molecule type" value="Genomic_DNA"/>
</dbReference>
<gene>
    <name evidence="2" type="ORF">PTE30175_03515</name>
</gene>
<dbReference type="Proteomes" id="UP000414233">
    <property type="component" value="Unassembled WGS sequence"/>
</dbReference>
<dbReference type="AlphaFoldDB" id="A0A5E4X1Z1"/>
<dbReference type="OrthoDB" id="3322489at2"/>
<keyword evidence="3" id="KW-1185">Reference proteome</keyword>
<protein>
    <submittedName>
        <fullName evidence="2">Uncharacterized protein</fullName>
    </submittedName>
</protein>
<name>A0A5E4X1Z1_9BURK</name>
<evidence type="ECO:0000313" key="3">
    <source>
        <dbReference type="Proteomes" id="UP000414233"/>
    </source>
</evidence>
<feature type="region of interest" description="Disordered" evidence="1">
    <location>
        <begin position="1"/>
        <end position="32"/>
    </location>
</feature>
<evidence type="ECO:0000256" key="1">
    <source>
        <dbReference type="SAM" id="MobiDB-lite"/>
    </source>
</evidence>